<evidence type="ECO:0000256" key="11">
    <source>
        <dbReference type="SAM" id="SignalP"/>
    </source>
</evidence>
<dbReference type="InterPro" id="IPR039426">
    <property type="entry name" value="TonB-dep_rcpt-like"/>
</dbReference>
<keyword evidence="7 10" id="KW-0798">TonB box</keyword>
<feature type="chain" id="PRO_5047132464" evidence="11">
    <location>
        <begin position="27"/>
        <end position="1104"/>
    </location>
</feature>
<feature type="signal peptide" evidence="11">
    <location>
        <begin position="1"/>
        <end position="26"/>
    </location>
</feature>
<comment type="caution">
    <text evidence="14">The sequence shown here is derived from an EMBL/GenBank/DDBJ whole genome shotgun (WGS) entry which is preliminary data.</text>
</comment>
<dbReference type="InterPro" id="IPR037066">
    <property type="entry name" value="Plug_dom_sf"/>
</dbReference>
<gene>
    <name evidence="14" type="ORF">JYP53_08705</name>
</gene>
<dbReference type="PANTHER" id="PTHR30069">
    <property type="entry name" value="TONB-DEPENDENT OUTER MEMBRANE RECEPTOR"/>
    <property type="match status" value="1"/>
</dbReference>
<keyword evidence="5" id="KW-0812">Transmembrane</keyword>
<dbReference type="Gene3D" id="2.40.170.20">
    <property type="entry name" value="TonB-dependent receptor, beta-barrel domain"/>
    <property type="match status" value="2"/>
</dbReference>
<reference evidence="14 15" key="1">
    <citation type="submission" date="2021-02" db="EMBL/GenBank/DDBJ databases">
        <title>PHA producing bacteria isolated from coastal sediment in Guangdong, Shenzhen.</title>
        <authorList>
            <person name="Zheng W."/>
            <person name="Yu S."/>
            <person name="Huang Y."/>
        </authorList>
    </citation>
    <scope>NUCLEOTIDE SEQUENCE [LARGE SCALE GENOMIC DNA]</scope>
    <source>
        <strain evidence="14 15">TN21-5</strain>
    </source>
</reference>
<evidence type="ECO:0000259" key="13">
    <source>
        <dbReference type="Pfam" id="PF07715"/>
    </source>
</evidence>
<evidence type="ECO:0000256" key="9">
    <source>
        <dbReference type="ARBA" id="ARBA00023237"/>
    </source>
</evidence>
<feature type="domain" description="TonB-dependent receptor-like beta-barrel" evidence="12">
    <location>
        <begin position="718"/>
        <end position="1075"/>
    </location>
</feature>
<dbReference type="EMBL" id="JAFKDB010000012">
    <property type="protein sequence ID" value="MBN7769978.1"/>
    <property type="molecule type" value="Genomic_DNA"/>
</dbReference>
<evidence type="ECO:0000256" key="1">
    <source>
        <dbReference type="ARBA" id="ARBA00004571"/>
    </source>
</evidence>
<dbReference type="Pfam" id="PF07715">
    <property type="entry name" value="Plug"/>
    <property type="match status" value="1"/>
</dbReference>
<evidence type="ECO:0000256" key="2">
    <source>
        <dbReference type="ARBA" id="ARBA00009810"/>
    </source>
</evidence>
<dbReference type="InterPro" id="IPR036942">
    <property type="entry name" value="Beta-barrel_TonB_sf"/>
</dbReference>
<keyword evidence="3" id="KW-0813">Transport</keyword>
<evidence type="ECO:0000256" key="7">
    <source>
        <dbReference type="ARBA" id="ARBA00023077"/>
    </source>
</evidence>
<dbReference type="SUPFAM" id="SSF56935">
    <property type="entry name" value="Porins"/>
    <property type="match status" value="1"/>
</dbReference>
<proteinExistence type="inferred from homology"/>
<dbReference type="PROSITE" id="PS01156">
    <property type="entry name" value="TONB_DEPENDENT_REC_2"/>
    <property type="match status" value="1"/>
</dbReference>
<comment type="subcellular location">
    <subcellularLocation>
        <location evidence="1">Cell outer membrane</location>
        <topology evidence="1">Multi-pass membrane protein</topology>
    </subcellularLocation>
</comment>
<accession>A0ABS3BEM9</accession>
<keyword evidence="6 11" id="KW-0732">Signal</keyword>
<evidence type="ECO:0000256" key="4">
    <source>
        <dbReference type="ARBA" id="ARBA00022452"/>
    </source>
</evidence>
<keyword evidence="8 10" id="KW-0472">Membrane</keyword>
<comment type="similarity">
    <text evidence="2 10">Belongs to the TonB-dependent receptor family.</text>
</comment>
<dbReference type="Proteomes" id="UP000664344">
    <property type="component" value="Unassembled WGS sequence"/>
</dbReference>
<dbReference type="RefSeq" id="WP_206557337.1">
    <property type="nucleotide sequence ID" value="NZ_JAFKDB010000012.1"/>
</dbReference>
<evidence type="ECO:0000256" key="3">
    <source>
        <dbReference type="ARBA" id="ARBA00022448"/>
    </source>
</evidence>
<dbReference type="Pfam" id="PF00593">
    <property type="entry name" value="TonB_dep_Rec_b-barrel"/>
    <property type="match status" value="1"/>
</dbReference>
<evidence type="ECO:0000259" key="12">
    <source>
        <dbReference type="Pfam" id="PF00593"/>
    </source>
</evidence>
<feature type="domain" description="TonB-dependent receptor plug" evidence="13">
    <location>
        <begin position="64"/>
        <end position="155"/>
    </location>
</feature>
<evidence type="ECO:0000256" key="6">
    <source>
        <dbReference type="ARBA" id="ARBA00022729"/>
    </source>
</evidence>
<keyword evidence="14" id="KW-0675">Receptor</keyword>
<keyword evidence="15" id="KW-1185">Reference proteome</keyword>
<organism evidence="14 15">
    <name type="scientific">Marinobacter daepoensis</name>
    <dbReference type="NCBI Taxonomy" id="262077"/>
    <lineage>
        <taxon>Bacteria</taxon>
        <taxon>Pseudomonadati</taxon>
        <taxon>Pseudomonadota</taxon>
        <taxon>Gammaproteobacteria</taxon>
        <taxon>Pseudomonadales</taxon>
        <taxon>Marinobacteraceae</taxon>
        <taxon>Marinobacter</taxon>
    </lineage>
</organism>
<keyword evidence="4" id="KW-1134">Transmembrane beta strand</keyword>
<dbReference type="PANTHER" id="PTHR30069:SF41">
    <property type="entry name" value="HEME_HEMOPEXIN UTILIZATION PROTEIN C"/>
    <property type="match status" value="1"/>
</dbReference>
<evidence type="ECO:0000256" key="5">
    <source>
        <dbReference type="ARBA" id="ARBA00022692"/>
    </source>
</evidence>
<dbReference type="InterPro" id="IPR010917">
    <property type="entry name" value="TonB_rcpt_CS"/>
</dbReference>
<dbReference type="InterPro" id="IPR012910">
    <property type="entry name" value="Plug_dom"/>
</dbReference>
<evidence type="ECO:0000256" key="10">
    <source>
        <dbReference type="RuleBase" id="RU003357"/>
    </source>
</evidence>
<name>A0ABS3BEM9_9GAMM</name>
<dbReference type="InterPro" id="IPR000531">
    <property type="entry name" value="Beta-barrel_TonB"/>
</dbReference>
<sequence length="1104" mass="124097">MNLCLFRPHPLAWAVLLASLSAPALAEPTNRTAEEAPAVETLAPVVIEARELEDASYRKNISSVHADRATIENYKGTSVADLLKGLNGVYTGEARNSGALNPNIRGVQGIGRVPVLVDGTEQATSVWLGSHGGMSSRAYIDPNLVGGITAEKGPSFDQPSGIGGALRIRTLEPQDILDPGRRSGLELKVETATGTVSPPPSVDRYIGSDYRDIPGTTASGSAPNDLFLTIPYGGDSTAAPRKRSDENGVNLDDYAWRLAAATERDYFDVLAAYSYRQTGNYFAGKKGASDYEKMDWLDNKFYALGSYSDDDSGLSDYMAKVFRPGREVLNTHNQTESLLLKGNVYLSDSQTLSLNFMQTEQRYGENPADMSTYIMMGDYQDGVLAVAPDSTLDQKTIKLGYHWKPANYSWIDLDVGLWTTQSEALRNDNGAGRLSVGENQQDIAYNNHVRCNVWPDLYPEGHQEWLSMYKNDYCANAEANGLISDQKDPTIDGTVINRSWQSTRHDRYGLNLSNRFQIRPDLSLSFAANLQREDLSERTGMEGVETIDIYGAETRKYMGARSGEREEYGASVHMDWFVTDTLQLEAGVKYSRYSSFDEGLAKRRKNKEWGSVREITHLEHSYALYLNEQQAEQLGRYEARREEIDGAWRAKALTDEQKAFAREANAWLENVTSGYVARTADEKSEYNDRVFYGLSGYDKYHKPLVINGATYLGGAGGQGLINVRIPTPGMDLDGYAARNPFTNGTFDIHEKVVDEQGVVHSRYLPPGRYDNTTGEPLAWDADPLDSNLVRVEGKSGYPHNRVYEWNEGREPSFTKPKKRRDDAWAPMLGLTWYPTPHNRFYVRYLEYVRFPSVFEDFQSSFSQLGSRENYRLEEERTHNVELGYVQDLTPWFPDFRALDLRVNYYRNRIENYIDRSDFGAMVMQFDEKRLEGIEVLASLDAGSYFGNLAGSYRLTNELCDNDYAVALDPFHGDKFDRCVTAGFPQTQSRTSLQPEFSLNLDGGVRLLNNRLELGLRGVYHSEAENDDEKAWIKKGYTGLNALNQPYNWKPIWVWDAYANYQVTPAISLTSGINNLTDQYYLDPMARTTMPAPGRNVKLGITARF</sequence>
<dbReference type="Gene3D" id="2.170.130.10">
    <property type="entry name" value="TonB-dependent receptor, plug domain"/>
    <property type="match status" value="1"/>
</dbReference>
<evidence type="ECO:0000313" key="15">
    <source>
        <dbReference type="Proteomes" id="UP000664344"/>
    </source>
</evidence>
<protein>
    <submittedName>
        <fullName evidence="14">TonB-dependent receptor</fullName>
    </submittedName>
</protein>
<evidence type="ECO:0000256" key="8">
    <source>
        <dbReference type="ARBA" id="ARBA00023136"/>
    </source>
</evidence>
<evidence type="ECO:0000313" key="14">
    <source>
        <dbReference type="EMBL" id="MBN7769978.1"/>
    </source>
</evidence>
<keyword evidence="9" id="KW-0998">Cell outer membrane</keyword>